<proteinExistence type="predicted"/>
<dbReference type="PANTHER" id="PTHR39081">
    <property type="entry name" value="MUT7-C DOMAIN-CONTAINING PROTEIN"/>
    <property type="match status" value="1"/>
</dbReference>
<organism evidence="2 3">
    <name type="scientific">Naegleria fowleri</name>
    <name type="common">Brain eating amoeba</name>
    <dbReference type="NCBI Taxonomy" id="5763"/>
    <lineage>
        <taxon>Eukaryota</taxon>
        <taxon>Discoba</taxon>
        <taxon>Heterolobosea</taxon>
        <taxon>Tetramitia</taxon>
        <taxon>Eutetramitia</taxon>
        <taxon>Vahlkampfiidae</taxon>
        <taxon>Naegleria</taxon>
    </lineage>
</organism>
<dbReference type="EMBL" id="VFQX01000001">
    <property type="protein sequence ID" value="KAF0985213.1"/>
    <property type="molecule type" value="Genomic_DNA"/>
</dbReference>
<dbReference type="VEuPathDB" id="AmoebaDB:FDP41_000252"/>
<dbReference type="Pfam" id="PF01927">
    <property type="entry name" value="Mut7-C"/>
    <property type="match status" value="1"/>
</dbReference>
<dbReference type="GeneID" id="68107470"/>
<dbReference type="RefSeq" id="XP_044569926.1">
    <property type="nucleotide sequence ID" value="XM_044705723.1"/>
</dbReference>
<comment type="caution">
    <text evidence="2">The sequence shown here is derived from an EMBL/GenBank/DDBJ whole genome shotgun (WGS) entry which is preliminary data.</text>
</comment>
<dbReference type="Proteomes" id="UP000444721">
    <property type="component" value="Unassembled WGS sequence"/>
</dbReference>
<reference evidence="2 3" key="1">
    <citation type="journal article" date="2019" name="Sci. Rep.">
        <title>Nanopore sequencing improves the draft genome of the human pathogenic amoeba Naegleria fowleri.</title>
        <authorList>
            <person name="Liechti N."/>
            <person name="Schurch N."/>
            <person name="Bruggmann R."/>
            <person name="Wittwer M."/>
        </authorList>
    </citation>
    <scope>NUCLEOTIDE SEQUENCE [LARGE SCALE GENOMIC DNA]</scope>
    <source>
        <strain evidence="2 3">ATCC 30894</strain>
    </source>
</reference>
<dbReference type="PANTHER" id="PTHR39081:SF1">
    <property type="entry name" value="MUT7-C RNASE DOMAIN-CONTAINING PROTEIN"/>
    <property type="match status" value="1"/>
</dbReference>
<dbReference type="InterPro" id="IPR002782">
    <property type="entry name" value="Mut7-C_RNAse_dom"/>
</dbReference>
<keyword evidence="3" id="KW-1185">Reference proteome</keyword>
<dbReference type="VEuPathDB" id="AmoebaDB:NfTy_024590"/>
<gene>
    <name evidence="2" type="ORF">FDP41_000252</name>
</gene>
<accession>A0A6A5C469</accession>
<feature type="domain" description="Mut7-C RNAse" evidence="1">
    <location>
        <begin position="112"/>
        <end position="296"/>
    </location>
</feature>
<sequence length="339" mass="38894">MNIHQQLLLNQEELQNDKNLLIGNDEIEEMMEIIQQTNSLWSDISSESNIASSTNGDETNVSDESIEGCACGSSVANELLKFTHGILKMNKHWSDCDNKKEEAEINEFFNQTKFITDSCITKIAKHIRLLGYDCISDSSYSPNYIIFKAKEEKRIIITCSPTMVTKIKKENKMINVKFQNDYYDSSEEEESAQPNSTAIPIRYLYVNPKTSEFHQSITDIVNNFKLVYHPAKIFTRCLKCNDPVECISPQTEDQVNALTTIMGGPHIYKMYGDTVTRCPSCMRYFWEGHYFKRCVKFAIQYSYKPSNNDSNSTTTTEHTPQLDSNCNLFSLHTSRTTQN</sequence>
<dbReference type="AlphaFoldDB" id="A0A6A5C469"/>
<evidence type="ECO:0000259" key="1">
    <source>
        <dbReference type="Pfam" id="PF01927"/>
    </source>
</evidence>
<protein>
    <recommendedName>
        <fullName evidence="1">Mut7-C RNAse domain-containing protein</fullName>
    </recommendedName>
</protein>
<dbReference type="OMA" id="FWEGHYF"/>
<evidence type="ECO:0000313" key="3">
    <source>
        <dbReference type="Proteomes" id="UP000444721"/>
    </source>
</evidence>
<evidence type="ECO:0000313" key="2">
    <source>
        <dbReference type="EMBL" id="KAF0985213.1"/>
    </source>
</evidence>
<dbReference type="VEuPathDB" id="AmoebaDB:NF0060840"/>
<dbReference type="OrthoDB" id="269563at2759"/>
<name>A0A6A5C469_NAEFO</name>